<gene>
    <name evidence="1" type="ORF">Fuma_06232</name>
</gene>
<evidence type="ECO:0000313" key="1">
    <source>
        <dbReference type="EMBL" id="APZ96563.1"/>
    </source>
</evidence>
<proteinExistence type="predicted"/>
<dbReference type="KEGG" id="fmr:Fuma_06232"/>
<reference evidence="1 2" key="1">
    <citation type="journal article" date="2016" name="Front. Microbiol.">
        <title>Fuerstia marisgermanicae gen. nov., sp. nov., an Unusual Member of the Phylum Planctomycetes from the German Wadden Sea.</title>
        <authorList>
            <person name="Kohn T."/>
            <person name="Heuer A."/>
            <person name="Jogler M."/>
            <person name="Vollmers J."/>
            <person name="Boedeker C."/>
            <person name="Bunk B."/>
            <person name="Rast P."/>
            <person name="Borchert D."/>
            <person name="Glockner I."/>
            <person name="Freese H.M."/>
            <person name="Klenk H.P."/>
            <person name="Overmann J."/>
            <person name="Kaster A.K."/>
            <person name="Rohde M."/>
            <person name="Wiegand S."/>
            <person name="Jogler C."/>
        </authorList>
    </citation>
    <scope>NUCLEOTIDE SEQUENCE [LARGE SCALE GENOMIC DNA]</scope>
    <source>
        <strain evidence="1 2">NH11</strain>
    </source>
</reference>
<dbReference type="EMBL" id="CP017641">
    <property type="protein sequence ID" value="APZ96563.1"/>
    <property type="molecule type" value="Genomic_DNA"/>
</dbReference>
<dbReference type="Proteomes" id="UP000187735">
    <property type="component" value="Chromosome"/>
</dbReference>
<keyword evidence="2" id="KW-1185">Reference proteome</keyword>
<sequence length="84" mass="9046">MPARSIRRFKVNRLAAAEGQGNGWNYFLKDVSNLPGTEAIGYYADGEAALHASLPMHHSLRFPFKLSGNPPPSGVNTSCPALCC</sequence>
<dbReference type="AlphaFoldDB" id="A0A1P8WR82"/>
<evidence type="ECO:0000313" key="2">
    <source>
        <dbReference type="Proteomes" id="UP000187735"/>
    </source>
</evidence>
<organism evidence="1 2">
    <name type="scientific">Fuerstiella marisgermanici</name>
    <dbReference type="NCBI Taxonomy" id="1891926"/>
    <lineage>
        <taxon>Bacteria</taxon>
        <taxon>Pseudomonadati</taxon>
        <taxon>Planctomycetota</taxon>
        <taxon>Planctomycetia</taxon>
        <taxon>Planctomycetales</taxon>
        <taxon>Planctomycetaceae</taxon>
        <taxon>Fuerstiella</taxon>
    </lineage>
</organism>
<protein>
    <submittedName>
        <fullName evidence="1">Uncharacterized protein</fullName>
    </submittedName>
</protein>
<accession>A0A1P8WR82</accession>
<name>A0A1P8WR82_9PLAN</name>
<dbReference type="STRING" id="1891926.Fuma_06232"/>